<keyword evidence="2" id="KW-1133">Transmembrane helix</keyword>
<reference evidence="4" key="1">
    <citation type="journal article" date="2019" name="Int. J. Syst. Evol. Microbiol.">
        <title>The Global Catalogue of Microorganisms (GCM) 10K type strain sequencing project: providing services to taxonomists for standard genome sequencing and annotation.</title>
        <authorList>
            <consortium name="The Broad Institute Genomics Platform"/>
            <consortium name="The Broad Institute Genome Sequencing Center for Infectious Disease"/>
            <person name="Wu L."/>
            <person name="Ma J."/>
        </authorList>
    </citation>
    <scope>NUCLEOTIDE SEQUENCE [LARGE SCALE GENOMIC DNA]</scope>
    <source>
        <strain evidence="4">JCM 18392</strain>
    </source>
</reference>
<evidence type="ECO:0000256" key="2">
    <source>
        <dbReference type="SAM" id="Phobius"/>
    </source>
</evidence>
<protein>
    <submittedName>
        <fullName evidence="3">Uncharacterized protein</fullName>
    </submittedName>
</protein>
<proteinExistence type="predicted"/>
<sequence length="92" mass="9965">MEAVAMPWLYLLLALAAFAVAFKTTSMLLAVFCLLAALGLLLAWVMGLLAERVGSQSRDDSQMLDPQEMRRLREQAEARRQGADSAGDPPGA</sequence>
<feature type="transmembrane region" description="Helical" evidence="2">
    <location>
        <begin position="29"/>
        <end position="50"/>
    </location>
</feature>
<comment type="caution">
    <text evidence="3">The sequence shown here is derived from an EMBL/GenBank/DDBJ whole genome shotgun (WGS) entry which is preliminary data.</text>
</comment>
<name>A0ABP9DTQ3_9GAMM</name>
<keyword evidence="2" id="KW-0472">Membrane</keyword>
<evidence type="ECO:0000313" key="4">
    <source>
        <dbReference type="Proteomes" id="UP001501323"/>
    </source>
</evidence>
<evidence type="ECO:0000313" key="3">
    <source>
        <dbReference type="EMBL" id="GAA4856898.1"/>
    </source>
</evidence>
<dbReference type="EMBL" id="BAABJY010000001">
    <property type="protein sequence ID" value="GAA4856898.1"/>
    <property type="molecule type" value="Genomic_DNA"/>
</dbReference>
<organism evidence="3 4">
    <name type="scientific">Luteimonas vadosa</name>
    <dbReference type="NCBI Taxonomy" id="1165507"/>
    <lineage>
        <taxon>Bacteria</taxon>
        <taxon>Pseudomonadati</taxon>
        <taxon>Pseudomonadota</taxon>
        <taxon>Gammaproteobacteria</taxon>
        <taxon>Lysobacterales</taxon>
        <taxon>Lysobacteraceae</taxon>
        <taxon>Luteimonas</taxon>
    </lineage>
</organism>
<dbReference type="Proteomes" id="UP001501323">
    <property type="component" value="Unassembled WGS sequence"/>
</dbReference>
<evidence type="ECO:0000256" key="1">
    <source>
        <dbReference type="SAM" id="MobiDB-lite"/>
    </source>
</evidence>
<feature type="region of interest" description="Disordered" evidence="1">
    <location>
        <begin position="55"/>
        <end position="92"/>
    </location>
</feature>
<gene>
    <name evidence="3" type="ORF">GCM10023332_05740</name>
</gene>
<keyword evidence="2" id="KW-0812">Transmembrane</keyword>
<keyword evidence="4" id="KW-1185">Reference proteome</keyword>
<accession>A0ABP9DTQ3</accession>
<feature type="compositionally biased region" description="Basic and acidic residues" evidence="1">
    <location>
        <begin position="57"/>
        <end position="82"/>
    </location>
</feature>